<name>A0A387BMK0_9MICO</name>
<proteinExistence type="predicted"/>
<gene>
    <name evidence="2" type="ORF">D7I44_00835</name>
</gene>
<dbReference type="InterPro" id="IPR020556">
    <property type="entry name" value="Amidase_CS"/>
</dbReference>
<dbReference type="GO" id="GO:0003824">
    <property type="term" value="F:catalytic activity"/>
    <property type="evidence" value="ECO:0007669"/>
    <property type="project" value="InterPro"/>
</dbReference>
<dbReference type="EMBL" id="CP032624">
    <property type="protein sequence ID" value="AYG02217.1"/>
    <property type="molecule type" value="Genomic_DNA"/>
</dbReference>
<keyword evidence="3" id="KW-1185">Reference proteome</keyword>
<sequence length="473" mass="49744">MNAIPLTVTEAAAALRAGTVTATELMDHALQRADQLDAQLGVYITRYDDSARAAAAAVDDRVAAGETLRPLEGIPLGVKDIFAESQGPTTAQSLVLDPAWAEAVGEAVTVTRLKEAGAIVTGKVTTMEFAMGAPDPQKPFPIPRNAWDLERWAGGSSSGSGSGVAAGMFLAANGTDTGGSIRIPSAYNGVTGIKPTYGLVPNSGLTPLSFSMDHVGPLARSAADCALLLTTMAGADPSDQDSVQRPALDYPSLLTGELAGVRIGVDDLDRFADGGIDPRQADLFAAALSHLSDAGADLVPVQLPMYREVTVVGIVTMLSEALAYHRNDLVSRWDDYSQSLRIGLALGDAFTAADYIQAQRVRRIAGDKLRDLFSQVDLVVTPTAHMGAPRLDSMSHLRPLESMPSMHTIYWDPMGNPSLSLPIGLSAESTPLAMSIIGAHWADGLVLRAGDAIQQRSQHHLTLSPLVAQPQPA</sequence>
<dbReference type="Pfam" id="PF01425">
    <property type="entry name" value="Amidase"/>
    <property type="match status" value="1"/>
</dbReference>
<dbReference type="KEGG" id="gry:D7I44_00835"/>
<dbReference type="InterPro" id="IPR023631">
    <property type="entry name" value="Amidase_dom"/>
</dbReference>
<dbReference type="AlphaFoldDB" id="A0A387BMK0"/>
<dbReference type="RefSeq" id="WP_120787751.1">
    <property type="nucleotide sequence ID" value="NZ_CP032624.1"/>
</dbReference>
<dbReference type="PROSITE" id="PS00571">
    <property type="entry name" value="AMIDASES"/>
    <property type="match status" value="1"/>
</dbReference>
<accession>A0A387BMK0</accession>
<dbReference type="PANTHER" id="PTHR11895:SF176">
    <property type="entry name" value="AMIDASE AMID-RELATED"/>
    <property type="match status" value="1"/>
</dbReference>
<feature type="domain" description="Amidase" evidence="1">
    <location>
        <begin position="25"/>
        <end position="447"/>
    </location>
</feature>
<dbReference type="Proteomes" id="UP000275069">
    <property type="component" value="Chromosome"/>
</dbReference>
<dbReference type="InterPro" id="IPR036928">
    <property type="entry name" value="AS_sf"/>
</dbReference>
<dbReference type="PANTHER" id="PTHR11895">
    <property type="entry name" value="TRANSAMIDASE"/>
    <property type="match status" value="1"/>
</dbReference>
<reference evidence="2 3" key="1">
    <citation type="submission" date="2018-09" db="EMBL/GenBank/DDBJ databases">
        <title>Genome sequencing of strain 2DFW10M-5.</title>
        <authorList>
            <person name="Heo J."/>
            <person name="Kim S.-J."/>
            <person name="Kwon S.-W."/>
        </authorList>
    </citation>
    <scope>NUCLEOTIDE SEQUENCE [LARGE SCALE GENOMIC DNA]</scope>
    <source>
        <strain evidence="2 3">2DFW10M-5</strain>
    </source>
</reference>
<dbReference type="SUPFAM" id="SSF75304">
    <property type="entry name" value="Amidase signature (AS) enzymes"/>
    <property type="match status" value="1"/>
</dbReference>
<dbReference type="InterPro" id="IPR000120">
    <property type="entry name" value="Amidase"/>
</dbReference>
<protein>
    <submittedName>
        <fullName evidence="2">Amidase</fullName>
    </submittedName>
</protein>
<evidence type="ECO:0000313" key="2">
    <source>
        <dbReference type="EMBL" id="AYG02217.1"/>
    </source>
</evidence>
<evidence type="ECO:0000259" key="1">
    <source>
        <dbReference type="Pfam" id="PF01425"/>
    </source>
</evidence>
<dbReference type="OrthoDB" id="182039at2"/>
<organism evidence="2 3">
    <name type="scientific">Gryllotalpicola protaetiae</name>
    <dbReference type="NCBI Taxonomy" id="2419771"/>
    <lineage>
        <taxon>Bacteria</taxon>
        <taxon>Bacillati</taxon>
        <taxon>Actinomycetota</taxon>
        <taxon>Actinomycetes</taxon>
        <taxon>Micrococcales</taxon>
        <taxon>Microbacteriaceae</taxon>
        <taxon>Gryllotalpicola</taxon>
    </lineage>
</organism>
<evidence type="ECO:0000313" key="3">
    <source>
        <dbReference type="Proteomes" id="UP000275069"/>
    </source>
</evidence>
<dbReference type="Gene3D" id="3.90.1300.10">
    <property type="entry name" value="Amidase signature (AS) domain"/>
    <property type="match status" value="1"/>
</dbReference>